<feature type="repeat" description="PPR" evidence="1">
    <location>
        <begin position="646"/>
        <end position="680"/>
    </location>
</feature>
<organism evidence="3 4">
    <name type="scientific">Apiospora hydei</name>
    <dbReference type="NCBI Taxonomy" id="1337664"/>
    <lineage>
        <taxon>Eukaryota</taxon>
        <taxon>Fungi</taxon>
        <taxon>Dikarya</taxon>
        <taxon>Ascomycota</taxon>
        <taxon>Pezizomycotina</taxon>
        <taxon>Sordariomycetes</taxon>
        <taxon>Xylariomycetidae</taxon>
        <taxon>Amphisphaeriales</taxon>
        <taxon>Apiosporaceae</taxon>
        <taxon>Apiospora</taxon>
    </lineage>
</organism>
<dbReference type="InterPro" id="IPR011990">
    <property type="entry name" value="TPR-like_helical_dom_sf"/>
</dbReference>
<gene>
    <name evidence="3" type="ORF">PG997_005123</name>
</gene>
<dbReference type="Pfam" id="PF13041">
    <property type="entry name" value="PPR_2"/>
    <property type="match status" value="2"/>
</dbReference>
<feature type="region of interest" description="Disordered" evidence="2">
    <location>
        <begin position="31"/>
        <end position="118"/>
    </location>
</feature>
<dbReference type="Proteomes" id="UP001433268">
    <property type="component" value="Unassembled WGS sequence"/>
</dbReference>
<keyword evidence="4" id="KW-1185">Reference proteome</keyword>
<name>A0ABR1X420_9PEZI</name>
<evidence type="ECO:0000313" key="3">
    <source>
        <dbReference type="EMBL" id="KAK8090162.1"/>
    </source>
</evidence>
<sequence>MKATPNSICMLCRHALATKAARRAAVAAPAPWSPQASSYSTATATGAPVPPPAAADGKEASTTAPPPNPGQNEDVGPHGNGGRGYRNVLVNGERKSKPSATIVQESRTRRHSQPKSDSDMNALFQQIVGQSKNHNAASAEGHHARSRDLGLVADIARLESMVDSDLSVSRAYSVLKTKLYPAIRQEGVTIPQIFFPVVSKLMLKMINVKNKNMTANDLPPVAEIFRVCLDVGEIDPRLWSKLVEKLVEGLCEMSVSPADYPSIEAFEKHLATRDEMLTDLVESWKVLSLPKHAVVNPMDKENDIIDGFWFPRLEKSSAYRLPGSGNFVSAFSSLFSQYDQTKLGPRVSTLAIATYALLLDRQRSNANVRQGAARFMAKIAYMISTVRLRSEKLGEYLSQSSAASPATARYIMEQWPNISESLDGGKENTHPRSPASRNAAAGHAKPYSPHRVSIEKRLSRAYGTRHLAEVDRIWHDFIGKPADFTPERAAALREEQDIFNSFINTYMALNDPDKAIVVWNTLPRLGMKPTLKTWNVMLDGCRKARNLNGLNTVWSRLQASGLALDIPIWTTRVAGLIDCGDPKGAIEALEELVKRWHLGQKGQQSDALKLAIEPINAAMAGLVRLDKLKAAQSLLSWSSRQGIRPDIVTFNTLLRPLIRDGREKEVKGLLETMKTLGINADAATFTVVLDGTLANVPLNDYQSQAEVVRSVFETMEGAGLRSNLHTYGKMIYLLLRSGDRAQESVKIVLSHLWSQGYELSPHIYTMLVEHYFARQPPDLDAVNGLLLRRRLLDYDDMDRVFYDRVIKGYAHVGELGTALDIYRKLHAAGFMVELETQFDLLRALVRTGTAQGEHEARQLVEGTMARFKELHAEDWQSPQHARFWGHAFWHLAVRSGVLQELPVTTDKMAAV</sequence>
<feature type="region of interest" description="Disordered" evidence="2">
    <location>
        <begin position="421"/>
        <end position="450"/>
    </location>
</feature>
<dbReference type="PANTHER" id="PTHR47939:SF14">
    <property type="entry name" value="PENTATRICOPEPTIDE REPEAT-CONTAINING PROTEIN MITOCHONDRIAL"/>
    <property type="match status" value="1"/>
</dbReference>
<evidence type="ECO:0008006" key="5">
    <source>
        <dbReference type="Google" id="ProtNLM"/>
    </source>
</evidence>
<dbReference type="InterPro" id="IPR050667">
    <property type="entry name" value="PPR-containing_protein"/>
</dbReference>
<dbReference type="PANTHER" id="PTHR47939">
    <property type="entry name" value="MEMBRANE-ASSOCIATED SALT-INDUCIBLE PROTEIN-LIKE"/>
    <property type="match status" value="1"/>
</dbReference>
<evidence type="ECO:0000313" key="4">
    <source>
        <dbReference type="Proteomes" id="UP001433268"/>
    </source>
</evidence>
<comment type="caution">
    <text evidence="3">The sequence shown here is derived from an EMBL/GenBank/DDBJ whole genome shotgun (WGS) entry which is preliminary data.</text>
</comment>
<accession>A0ABR1X420</accession>
<feature type="compositionally biased region" description="Low complexity" evidence="2">
    <location>
        <begin position="31"/>
        <end position="47"/>
    </location>
</feature>
<feature type="repeat" description="PPR" evidence="1">
    <location>
        <begin position="798"/>
        <end position="832"/>
    </location>
</feature>
<dbReference type="EMBL" id="JAQQWN010000004">
    <property type="protein sequence ID" value="KAK8090162.1"/>
    <property type="molecule type" value="Genomic_DNA"/>
</dbReference>
<dbReference type="GeneID" id="92042498"/>
<protein>
    <recommendedName>
        <fullName evidence="5">Pentatricopeptide repeat-containing protein</fullName>
    </recommendedName>
</protein>
<proteinExistence type="predicted"/>
<reference evidence="3 4" key="1">
    <citation type="submission" date="2023-01" db="EMBL/GenBank/DDBJ databases">
        <title>Analysis of 21 Apiospora genomes using comparative genomics revels a genus with tremendous synthesis potential of carbohydrate active enzymes and secondary metabolites.</title>
        <authorList>
            <person name="Sorensen T."/>
        </authorList>
    </citation>
    <scope>NUCLEOTIDE SEQUENCE [LARGE SCALE GENOMIC DNA]</scope>
    <source>
        <strain evidence="3 4">CBS 114990</strain>
    </source>
</reference>
<evidence type="ECO:0000256" key="1">
    <source>
        <dbReference type="PROSITE-ProRule" id="PRU00708"/>
    </source>
</evidence>
<evidence type="ECO:0000256" key="2">
    <source>
        <dbReference type="SAM" id="MobiDB-lite"/>
    </source>
</evidence>
<dbReference type="RefSeq" id="XP_066673056.1">
    <property type="nucleotide sequence ID" value="XM_066809438.1"/>
</dbReference>
<dbReference type="Gene3D" id="1.25.40.10">
    <property type="entry name" value="Tetratricopeptide repeat domain"/>
    <property type="match status" value="2"/>
</dbReference>
<dbReference type="PROSITE" id="PS51375">
    <property type="entry name" value="PPR"/>
    <property type="match status" value="2"/>
</dbReference>
<dbReference type="InterPro" id="IPR002885">
    <property type="entry name" value="PPR_rpt"/>
</dbReference>